<organism evidence="1 2">
    <name type="scientific">Fukomys damarensis</name>
    <name type="common">Damaraland mole rat</name>
    <name type="synonym">Cryptomys damarensis</name>
    <dbReference type="NCBI Taxonomy" id="885580"/>
    <lineage>
        <taxon>Eukaryota</taxon>
        <taxon>Metazoa</taxon>
        <taxon>Chordata</taxon>
        <taxon>Craniata</taxon>
        <taxon>Vertebrata</taxon>
        <taxon>Euteleostomi</taxon>
        <taxon>Mammalia</taxon>
        <taxon>Eutheria</taxon>
        <taxon>Euarchontoglires</taxon>
        <taxon>Glires</taxon>
        <taxon>Rodentia</taxon>
        <taxon>Hystricomorpha</taxon>
        <taxon>Bathyergidae</taxon>
        <taxon>Fukomys</taxon>
    </lineage>
</organism>
<accession>A0A091DH56</accession>
<gene>
    <name evidence="1" type="ORF">H920_08800</name>
</gene>
<dbReference type="Proteomes" id="UP000028990">
    <property type="component" value="Unassembled WGS sequence"/>
</dbReference>
<proteinExistence type="predicted"/>
<name>A0A091DH56_FUKDA</name>
<sequence>MGQSRAPEQTRHITPIGEEEASGKLCFRAEDNSIYTVCNLLPTTQVSEPSTCPMGKESLGDANTNIKIKNMDSDTKTTKVAHDVDISQVKEVSPDPSAVVYGASNRESNRASSYCNSSYQLNEGSRLPLRTPASFLFLVRSKQTSEDMVHSTW</sequence>
<dbReference type="AlphaFoldDB" id="A0A091DH56"/>
<protein>
    <submittedName>
        <fullName evidence="1">Uncharacterized protein</fullName>
    </submittedName>
</protein>
<keyword evidence="2" id="KW-1185">Reference proteome</keyword>
<evidence type="ECO:0000313" key="1">
    <source>
        <dbReference type="EMBL" id="KFO29813.1"/>
    </source>
</evidence>
<evidence type="ECO:0000313" key="2">
    <source>
        <dbReference type="Proteomes" id="UP000028990"/>
    </source>
</evidence>
<reference evidence="1 2" key="1">
    <citation type="submission" date="2013-11" db="EMBL/GenBank/DDBJ databases">
        <title>The Damaraland mole rat (Fukomys damarensis) genome and evolution of African mole rats.</title>
        <authorList>
            <person name="Gladyshev V.N."/>
            <person name="Fang X."/>
        </authorList>
    </citation>
    <scope>NUCLEOTIDE SEQUENCE [LARGE SCALE GENOMIC DNA]</scope>
    <source>
        <tissue evidence="1">Liver</tissue>
    </source>
</reference>
<dbReference type="EMBL" id="KN122563">
    <property type="protein sequence ID" value="KFO29813.1"/>
    <property type="molecule type" value="Genomic_DNA"/>
</dbReference>